<dbReference type="Proteomes" id="UP000244893">
    <property type="component" value="Unassembled WGS sequence"/>
</dbReference>
<accession>A0A2V1HYF7</accession>
<dbReference type="Gene3D" id="3.40.630.30">
    <property type="match status" value="1"/>
</dbReference>
<organism evidence="4 5">
    <name type="scientific">Amnibacterium flavum</name>
    <dbReference type="NCBI Taxonomy" id="2173173"/>
    <lineage>
        <taxon>Bacteria</taxon>
        <taxon>Bacillati</taxon>
        <taxon>Actinomycetota</taxon>
        <taxon>Actinomycetes</taxon>
        <taxon>Micrococcales</taxon>
        <taxon>Microbacteriaceae</taxon>
        <taxon>Amnibacterium</taxon>
    </lineage>
</organism>
<keyword evidence="5" id="KW-1185">Reference proteome</keyword>
<comment type="caution">
    <text evidence="4">The sequence shown here is derived from an EMBL/GenBank/DDBJ whole genome shotgun (WGS) entry which is preliminary data.</text>
</comment>
<dbReference type="InterPro" id="IPR000182">
    <property type="entry name" value="GNAT_dom"/>
</dbReference>
<dbReference type="RefSeq" id="WP_116755249.1">
    <property type="nucleotide sequence ID" value="NZ_JBHUEX010000001.1"/>
</dbReference>
<name>A0A2V1HYF7_9MICO</name>
<keyword evidence="2" id="KW-0012">Acyltransferase</keyword>
<evidence type="ECO:0000313" key="5">
    <source>
        <dbReference type="Proteomes" id="UP000244893"/>
    </source>
</evidence>
<dbReference type="OrthoDB" id="3173333at2"/>
<dbReference type="PANTHER" id="PTHR43072">
    <property type="entry name" value="N-ACETYLTRANSFERASE"/>
    <property type="match status" value="1"/>
</dbReference>
<proteinExistence type="predicted"/>
<evidence type="ECO:0000256" key="1">
    <source>
        <dbReference type="ARBA" id="ARBA00022679"/>
    </source>
</evidence>
<dbReference type="InterPro" id="IPR016181">
    <property type="entry name" value="Acyl_CoA_acyltransferase"/>
</dbReference>
<dbReference type="EMBL" id="QEOP01000001">
    <property type="protein sequence ID" value="PVZ95514.1"/>
    <property type="molecule type" value="Genomic_DNA"/>
</dbReference>
<evidence type="ECO:0000259" key="3">
    <source>
        <dbReference type="PROSITE" id="PS51186"/>
    </source>
</evidence>
<evidence type="ECO:0000313" key="4">
    <source>
        <dbReference type="EMBL" id="PVZ95514.1"/>
    </source>
</evidence>
<dbReference type="PANTHER" id="PTHR43072:SF23">
    <property type="entry name" value="UPF0039 PROTEIN C11D3.02C"/>
    <property type="match status" value="1"/>
</dbReference>
<dbReference type="AlphaFoldDB" id="A0A2V1HYF7"/>
<keyword evidence="1 4" id="KW-0808">Transferase</keyword>
<dbReference type="SUPFAM" id="SSF55729">
    <property type="entry name" value="Acyl-CoA N-acyltransferases (Nat)"/>
    <property type="match status" value="1"/>
</dbReference>
<dbReference type="Pfam" id="PF00583">
    <property type="entry name" value="Acetyltransf_1"/>
    <property type="match status" value="1"/>
</dbReference>
<feature type="domain" description="N-acetyltransferase" evidence="3">
    <location>
        <begin position="3"/>
        <end position="165"/>
    </location>
</feature>
<gene>
    <name evidence="4" type="ORF">DDQ50_03155</name>
</gene>
<protein>
    <submittedName>
        <fullName evidence="4">N-acetyltransferase</fullName>
    </submittedName>
</protein>
<evidence type="ECO:0000256" key="2">
    <source>
        <dbReference type="ARBA" id="ARBA00023315"/>
    </source>
</evidence>
<dbReference type="CDD" id="cd04301">
    <property type="entry name" value="NAT_SF"/>
    <property type="match status" value="1"/>
</dbReference>
<sequence>MSATVRPLSREDWPTVERIYRDGIDTGHATFEAEPPSWDAFDATRRPDLRLVAETGGAVTGWAAASPVSARPVYAGVVEHSIYVDPAARGGGVGRILLAELLASARRAGVWTVQSNVFPENEESLALHTALGFRIVGVRERIGLMGYGPLRGQWRDTVLIERRLED</sequence>
<reference evidence="4 5" key="1">
    <citation type="submission" date="2018-05" db="EMBL/GenBank/DDBJ databases">
        <title>Amnibacterium sp. M8JJ-5, whole genome shotgun sequence.</title>
        <authorList>
            <person name="Tuo L."/>
        </authorList>
    </citation>
    <scope>NUCLEOTIDE SEQUENCE [LARGE SCALE GENOMIC DNA]</scope>
    <source>
        <strain evidence="4 5">M8JJ-5</strain>
    </source>
</reference>
<dbReference type="GO" id="GO:0016747">
    <property type="term" value="F:acyltransferase activity, transferring groups other than amino-acyl groups"/>
    <property type="evidence" value="ECO:0007669"/>
    <property type="project" value="InterPro"/>
</dbReference>
<dbReference type="PROSITE" id="PS51186">
    <property type="entry name" value="GNAT"/>
    <property type="match status" value="1"/>
</dbReference>